<dbReference type="InterPro" id="IPR006680">
    <property type="entry name" value="Amidohydro-rel"/>
</dbReference>
<dbReference type="InterPro" id="IPR051781">
    <property type="entry name" value="Metallo-dep_Hydrolase"/>
</dbReference>
<accession>A0A4R5NKD5</accession>
<dbReference type="Proteomes" id="UP000294854">
    <property type="component" value="Unassembled WGS sequence"/>
</dbReference>
<evidence type="ECO:0000313" key="3">
    <source>
        <dbReference type="Proteomes" id="UP000294854"/>
    </source>
</evidence>
<dbReference type="SUPFAM" id="SSF51338">
    <property type="entry name" value="Composite domain of metallo-dependent hydrolases"/>
    <property type="match status" value="1"/>
</dbReference>
<organism evidence="2 3">
    <name type="scientific">Secundilactobacillus malefermentans</name>
    <dbReference type="NCBI Taxonomy" id="176292"/>
    <lineage>
        <taxon>Bacteria</taxon>
        <taxon>Bacillati</taxon>
        <taxon>Bacillota</taxon>
        <taxon>Bacilli</taxon>
        <taxon>Lactobacillales</taxon>
        <taxon>Lactobacillaceae</taxon>
        <taxon>Secundilactobacillus</taxon>
    </lineage>
</organism>
<dbReference type="InterPro" id="IPR032466">
    <property type="entry name" value="Metal_Hydrolase"/>
</dbReference>
<sequence>MTTTIYKNANIYSYRQHNFIRDAWFAVDDETGKISQTGEGRINISADNTIDVHHQFVMPGIMNAHTHITSVPRDFADKVDARHPSTRETATMYAIHNMQDMIDNGVTYIRNVGAPFDVDIAIREMQKQGFIQGPQIKASGQAISMTGGHGSDGGYEVDGADEMRKTVRTAMKNGANNIKMMVTGGVLKNGETPDDIQLTFDEVRAGVIEAHHKGFTVAAHAQGNAGIKEAVKAGVDTIEHGFDIDDETIAMMKEHGTAVVPTLNAMYGIYEFGEGTVPDWARQKVIVNIKKHFKSIEKAAKAGIPIAMGTDAGTPYNGFKEESAYEIQLEVEKAHMTPAQAIESATIVCAKVMQVGDEYGSIETGKFADFIIMADNPIDDISVIQRDKDVYQHGKRVHAVIQEIGAAEVEPIAEAGR</sequence>
<dbReference type="Gene3D" id="3.20.20.140">
    <property type="entry name" value="Metal-dependent hydrolases"/>
    <property type="match status" value="1"/>
</dbReference>
<comment type="caution">
    <text evidence="2">The sequence shown here is derived from an EMBL/GenBank/DDBJ whole genome shotgun (WGS) entry which is preliminary data.</text>
</comment>
<dbReference type="CDD" id="cd01299">
    <property type="entry name" value="Met_dep_hydrolase_A"/>
    <property type="match status" value="1"/>
</dbReference>
<dbReference type="InterPro" id="IPR057744">
    <property type="entry name" value="OTAase-like"/>
</dbReference>
<dbReference type="InterPro" id="IPR011059">
    <property type="entry name" value="Metal-dep_hydrolase_composite"/>
</dbReference>
<dbReference type="Pfam" id="PF01979">
    <property type="entry name" value="Amidohydro_1"/>
    <property type="match status" value="1"/>
</dbReference>
<reference evidence="2 3" key="1">
    <citation type="journal article" date="2019" name="Appl. Microbiol. Biotechnol.">
        <title>Uncovering carbohydrate metabolism through a genotype-phenotype association study of 56 lactic acid bacteria genomes.</title>
        <authorList>
            <person name="Buron-Moles G."/>
            <person name="Chailyan A."/>
            <person name="Dolejs I."/>
            <person name="Forster J."/>
            <person name="Miks M.H."/>
        </authorList>
    </citation>
    <scope>NUCLEOTIDE SEQUENCE [LARGE SCALE GENOMIC DNA]</scope>
    <source>
        <strain evidence="2 3">ATCC 49373</strain>
    </source>
</reference>
<dbReference type="EMBL" id="PUFO01000070">
    <property type="protein sequence ID" value="TDG75085.1"/>
    <property type="molecule type" value="Genomic_DNA"/>
</dbReference>
<evidence type="ECO:0000259" key="1">
    <source>
        <dbReference type="Pfam" id="PF01979"/>
    </source>
</evidence>
<dbReference type="Gene3D" id="2.30.40.10">
    <property type="entry name" value="Urease, subunit C, domain 1"/>
    <property type="match status" value="1"/>
</dbReference>
<dbReference type="PANTHER" id="PTHR43135">
    <property type="entry name" value="ALPHA-D-RIBOSE 1-METHYLPHOSPHONATE 5-TRIPHOSPHATE DIPHOSPHATASE"/>
    <property type="match status" value="1"/>
</dbReference>
<dbReference type="GO" id="GO:0016810">
    <property type="term" value="F:hydrolase activity, acting on carbon-nitrogen (but not peptide) bonds"/>
    <property type="evidence" value="ECO:0007669"/>
    <property type="project" value="InterPro"/>
</dbReference>
<dbReference type="SUPFAM" id="SSF51556">
    <property type="entry name" value="Metallo-dependent hydrolases"/>
    <property type="match status" value="1"/>
</dbReference>
<dbReference type="AlphaFoldDB" id="A0A4R5NKD5"/>
<feature type="domain" description="Amidohydrolase-related" evidence="1">
    <location>
        <begin position="56"/>
        <end position="391"/>
    </location>
</feature>
<protein>
    <recommendedName>
        <fullName evidence="1">Amidohydrolase-related domain-containing protein</fullName>
    </recommendedName>
</protein>
<keyword evidence="3" id="KW-1185">Reference proteome</keyword>
<dbReference type="RefSeq" id="WP_010619340.1">
    <property type="nucleotide sequence ID" value="NZ_CP042371.1"/>
</dbReference>
<dbReference type="OrthoDB" id="9797498at2"/>
<evidence type="ECO:0000313" key="2">
    <source>
        <dbReference type="EMBL" id="TDG75085.1"/>
    </source>
</evidence>
<proteinExistence type="predicted"/>
<gene>
    <name evidence="2" type="ORF">C5L31_001715</name>
</gene>
<dbReference type="PANTHER" id="PTHR43135:SF3">
    <property type="entry name" value="ALPHA-D-RIBOSE 1-METHYLPHOSPHONATE 5-TRIPHOSPHATE DIPHOSPHATASE"/>
    <property type="match status" value="1"/>
</dbReference>
<name>A0A4R5NKD5_9LACO</name>